<dbReference type="Proteomes" id="UP000220836">
    <property type="component" value="Unassembled WGS sequence"/>
</dbReference>
<organism evidence="1 2">
    <name type="scientific">Pelagimonas varians</name>
    <dbReference type="NCBI Taxonomy" id="696760"/>
    <lineage>
        <taxon>Bacteria</taxon>
        <taxon>Pseudomonadati</taxon>
        <taxon>Pseudomonadota</taxon>
        <taxon>Alphaproteobacteria</taxon>
        <taxon>Rhodobacterales</taxon>
        <taxon>Roseobacteraceae</taxon>
        <taxon>Pelagimonas</taxon>
    </lineage>
</organism>
<reference evidence="1 2" key="1">
    <citation type="submission" date="2017-05" db="EMBL/GenBank/DDBJ databases">
        <authorList>
            <person name="Song R."/>
            <person name="Chenine A.L."/>
            <person name="Ruprecht R.M."/>
        </authorList>
    </citation>
    <scope>NUCLEOTIDE SEQUENCE [LARGE SCALE GENOMIC DNA]</scope>
    <source>
        <strain evidence="1 2">CECT 8663</strain>
    </source>
</reference>
<gene>
    <name evidence="1" type="ORF">PEV8663_03347</name>
</gene>
<evidence type="ECO:0000313" key="2">
    <source>
        <dbReference type="Proteomes" id="UP000220836"/>
    </source>
</evidence>
<proteinExistence type="predicted"/>
<protein>
    <submittedName>
        <fullName evidence="1">Uncharacterized protein</fullName>
    </submittedName>
</protein>
<dbReference type="AlphaFoldDB" id="A0A238KUZ7"/>
<keyword evidence="2" id="KW-1185">Reference proteome</keyword>
<evidence type="ECO:0000313" key="1">
    <source>
        <dbReference type="EMBL" id="SMX46619.1"/>
    </source>
</evidence>
<name>A0A238KUZ7_9RHOB</name>
<dbReference type="EMBL" id="FXYH01000013">
    <property type="protein sequence ID" value="SMX46619.1"/>
    <property type="molecule type" value="Genomic_DNA"/>
</dbReference>
<sequence>MLHPSAMTLYQSRLDPMTDAIMAGDVAGFLDGLHLPHMLRTLDSEVLFETEQDLRQGAGYYLNALQALGITRLERTCESAIYKSATEIEGYNSVRAYSGNTPAIMPFLARMRLELRDGEWRISETDMAVLRSKWSVLPQIEGQVPSPDKAPKDEADFNLACFQVLLNWLSQAALSKNFDAWASACATPLTVTGAMGTVVHETLADLRNEFDLFVSAFKVHHVTDIVRTALAVRTEGETRMVGTCRTYLVSQANMVVDPYVSQVVFERPEDGFWKLVRLENAIGHKNWRSNGDLPRD</sequence>
<accession>A0A238KUZ7</accession>
<dbReference type="RefSeq" id="WP_097805813.1">
    <property type="nucleotide sequence ID" value="NZ_FXYH01000013.1"/>
</dbReference>